<keyword evidence="2 8" id="KW-0813">Transport</keyword>
<dbReference type="Pfam" id="PF13715">
    <property type="entry name" value="CarbopepD_reg_2"/>
    <property type="match status" value="1"/>
</dbReference>
<proteinExistence type="inferred from homology"/>
<dbReference type="Pfam" id="PF07715">
    <property type="entry name" value="Plug"/>
    <property type="match status" value="1"/>
</dbReference>
<dbReference type="OrthoDB" id="1427655at2"/>
<gene>
    <name evidence="12" type="ORF">EHW67_11260</name>
</gene>
<evidence type="ECO:0000256" key="1">
    <source>
        <dbReference type="ARBA" id="ARBA00004571"/>
    </source>
</evidence>
<reference evidence="12 13" key="1">
    <citation type="submission" date="2018-11" db="EMBL/GenBank/DDBJ databases">
        <title>Arenibacter aquaticus sp.nov., a marine bacterium isolated from surface seawater in the South China Sea.</title>
        <authorList>
            <person name="Guo J."/>
            <person name="Sun J."/>
        </authorList>
    </citation>
    <scope>NUCLEOTIDE SEQUENCE [LARGE SCALE GENOMIC DNA]</scope>
    <source>
        <strain evidence="12 13">GUO666</strain>
    </source>
</reference>
<dbReference type="AlphaFoldDB" id="A0A430K3L7"/>
<organism evidence="12 13">
    <name type="scientific">Arenibacter aquaticus</name>
    <dbReference type="NCBI Taxonomy" id="2489054"/>
    <lineage>
        <taxon>Bacteria</taxon>
        <taxon>Pseudomonadati</taxon>
        <taxon>Bacteroidota</taxon>
        <taxon>Flavobacteriia</taxon>
        <taxon>Flavobacteriales</taxon>
        <taxon>Flavobacteriaceae</taxon>
        <taxon>Arenibacter</taxon>
    </lineage>
</organism>
<evidence type="ECO:0000256" key="8">
    <source>
        <dbReference type="PROSITE-ProRule" id="PRU01360"/>
    </source>
</evidence>
<evidence type="ECO:0000259" key="11">
    <source>
        <dbReference type="Pfam" id="PF07715"/>
    </source>
</evidence>
<evidence type="ECO:0000256" key="7">
    <source>
        <dbReference type="ARBA" id="ARBA00023237"/>
    </source>
</evidence>
<dbReference type="InterPro" id="IPR012910">
    <property type="entry name" value="Plug_dom"/>
</dbReference>
<dbReference type="FunFam" id="2.170.130.10:FF:000003">
    <property type="entry name" value="SusC/RagA family TonB-linked outer membrane protein"/>
    <property type="match status" value="1"/>
</dbReference>
<dbReference type="InterPro" id="IPR036942">
    <property type="entry name" value="Beta-barrel_TonB_sf"/>
</dbReference>
<name>A0A430K3L7_9FLAO</name>
<dbReference type="SUPFAM" id="SSF49464">
    <property type="entry name" value="Carboxypeptidase regulatory domain-like"/>
    <property type="match status" value="1"/>
</dbReference>
<keyword evidence="4 8" id="KW-0812">Transmembrane</keyword>
<keyword evidence="13" id="KW-1185">Reference proteome</keyword>
<evidence type="ECO:0000259" key="10">
    <source>
        <dbReference type="Pfam" id="PF00593"/>
    </source>
</evidence>
<keyword evidence="7 8" id="KW-0998">Cell outer membrane</keyword>
<dbReference type="NCBIfam" id="TIGR04056">
    <property type="entry name" value="OMP_RagA_SusC"/>
    <property type="match status" value="1"/>
</dbReference>
<dbReference type="Gene3D" id="2.170.130.10">
    <property type="entry name" value="TonB-dependent receptor, plug domain"/>
    <property type="match status" value="1"/>
</dbReference>
<dbReference type="NCBIfam" id="TIGR04057">
    <property type="entry name" value="SusC_RagA_signa"/>
    <property type="match status" value="1"/>
</dbReference>
<evidence type="ECO:0000313" key="13">
    <source>
        <dbReference type="Proteomes" id="UP000267585"/>
    </source>
</evidence>
<feature type="domain" description="TonB-dependent receptor-like beta-barrel" evidence="10">
    <location>
        <begin position="435"/>
        <end position="836"/>
    </location>
</feature>
<keyword evidence="12" id="KW-0675">Receptor</keyword>
<dbReference type="SUPFAM" id="SSF56935">
    <property type="entry name" value="Porins"/>
    <property type="match status" value="1"/>
</dbReference>
<sequence>MSFQVTLCYAGNNKPTINSEVSSEQDLLTIQGRVFDSNEPPEALPFVTVSIKDSNKGVITDDNGYFTIEAAKGDLLVFSFIGYTTKEFKVEKAYSNLIISLEEEVGKLEEVVVTGYGEERKLNMISSIATLDVAKNVANKPITSLSQALQGGITGLTVTQGTGLPGGDAASIKIRGISTLGYSDPLVLVDGIPMNMNDLDPNTIESVTVLKDASAAAIYGARAANGVVVIKTKRGKVGQVSVSYNSYIGVQNATYLPDFMDGADYMDMVNLAYSNNGGNPIYSQETISLTRNKTDLINYPNTNWLDETWQKNALLTNHSVGVQGGNSIARFALTVNYLDQEGFIENVGFERFNIRANTTVNLTDNVTVNMDFNSIRKDQIETNLRDGETDYVLNYIYRAPPNLVPKYPTKDGTDFYGIFFEMRNPRAMLDRGGITQRLNDNMSINIQPKWEILPDLNLNGQYSYRINSGATNQRRDPFNFFEYDTGVLNYTWDNVRSASTDRSSYYFIGGNVDYTYLNDKHRLFAFGGYNQELTNSGNWDQWSMQSFFGKTNYTYNDKYLAEVTFRADGSSRFGKDNKYGYFPSYSLGWNMHKEEFLNNLSWLQNLKARVSYGELGNENIGLYQYQNLINASNGVETVFGNPNITWETVNMLNYGFDLTVFKDMDVTFDSYDKLTKDIILSPPISYIGGTSSAKINAGEVRNKGFELGINYAKNFTDGYFTIHGGVSRNKNKIENLPGGPYISGSTIHKEGYALGSHYRFVTDGLLQESDFSKDGEGNLVPNEGVTLWGNQKPGDIRFIDANNDGSFDDEDRVIAGDGQPDFNYFTNFSFGYKNWDFELLLQGVEGVDAFYNGVHAIPLNLNGDSGSTPQKFHSDYWTPENPDAYYPRPTPEPGNNLQPSDYWSFDASYLRVKYVQLGYTLKEGFLDPIGIQKCRIYANAQNPLTFTSQDITDPENLGGSGTYPLIKVFTVGVNVKF</sequence>
<evidence type="ECO:0000256" key="5">
    <source>
        <dbReference type="ARBA" id="ARBA00023077"/>
    </source>
</evidence>
<keyword evidence="5 9" id="KW-0798">TonB box</keyword>
<dbReference type="InterPro" id="IPR008969">
    <property type="entry name" value="CarboxyPept-like_regulatory"/>
</dbReference>
<dbReference type="Gene3D" id="2.40.170.20">
    <property type="entry name" value="TonB-dependent receptor, beta-barrel domain"/>
    <property type="match status" value="1"/>
</dbReference>
<dbReference type="EMBL" id="RQPJ01000005">
    <property type="protein sequence ID" value="RTE53722.1"/>
    <property type="molecule type" value="Genomic_DNA"/>
</dbReference>
<comment type="subcellular location">
    <subcellularLocation>
        <location evidence="1 8">Cell outer membrane</location>
        <topology evidence="1 8">Multi-pass membrane protein</topology>
    </subcellularLocation>
</comment>
<evidence type="ECO:0000313" key="12">
    <source>
        <dbReference type="EMBL" id="RTE53722.1"/>
    </source>
</evidence>
<protein>
    <submittedName>
        <fullName evidence="12">TonB-dependent receptor</fullName>
    </submittedName>
</protein>
<evidence type="ECO:0000256" key="6">
    <source>
        <dbReference type="ARBA" id="ARBA00023136"/>
    </source>
</evidence>
<feature type="domain" description="TonB-dependent receptor plug" evidence="11">
    <location>
        <begin position="134"/>
        <end position="227"/>
    </location>
</feature>
<keyword evidence="6 8" id="KW-0472">Membrane</keyword>
<evidence type="ECO:0000256" key="4">
    <source>
        <dbReference type="ARBA" id="ARBA00022692"/>
    </source>
</evidence>
<evidence type="ECO:0000256" key="3">
    <source>
        <dbReference type="ARBA" id="ARBA00022452"/>
    </source>
</evidence>
<evidence type="ECO:0000256" key="9">
    <source>
        <dbReference type="RuleBase" id="RU003357"/>
    </source>
</evidence>
<dbReference type="Pfam" id="PF00593">
    <property type="entry name" value="TonB_dep_Rec_b-barrel"/>
    <property type="match status" value="1"/>
</dbReference>
<dbReference type="InterPro" id="IPR037066">
    <property type="entry name" value="Plug_dom_sf"/>
</dbReference>
<comment type="caution">
    <text evidence="12">The sequence shown here is derived from an EMBL/GenBank/DDBJ whole genome shotgun (WGS) entry which is preliminary data.</text>
</comment>
<dbReference type="InterPro" id="IPR023997">
    <property type="entry name" value="TonB-dep_OMP_SusC/RagA_CS"/>
</dbReference>
<dbReference type="PROSITE" id="PS52016">
    <property type="entry name" value="TONB_DEPENDENT_REC_3"/>
    <property type="match status" value="1"/>
</dbReference>
<comment type="similarity">
    <text evidence="8 9">Belongs to the TonB-dependent receptor family.</text>
</comment>
<dbReference type="InterPro" id="IPR000531">
    <property type="entry name" value="Beta-barrel_TonB"/>
</dbReference>
<accession>A0A430K3L7</accession>
<evidence type="ECO:0000256" key="2">
    <source>
        <dbReference type="ARBA" id="ARBA00022448"/>
    </source>
</evidence>
<dbReference type="InterPro" id="IPR023996">
    <property type="entry name" value="TonB-dep_OMP_SusC/RagA"/>
</dbReference>
<dbReference type="InterPro" id="IPR039426">
    <property type="entry name" value="TonB-dep_rcpt-like"/>
</dbReference>
<dbReference type="GO" id="GO:0009279">
    <property type="term" value="C:cell outer membrane"/>
    <property type="evidence" value="ECO:0007669"/>
    <property type="project" value="UniProtKB-SubCell"/>
</dbReference>
<dbReference type="Gene3D" id="2.60.40.1120">
    <property type="entry name" value="Carboxypeptidase-like, regulatory domain"/>
    <property type="match status" value="1"/>
</dbReference>
<dbReference type="Proteomes" id="UP000267585">
    <property type="component" value="Unassembled WGS sequence"/>
</dbReference>
<keyword evidence="3 8" id="KW-1134">Transmembrane beta strand</keyword>